<evidence type="ECO:0000313" key="2">
    <source>
        <dbReference type="EMBL" id="KAJ0208729.1"/>
    </source>
</evidence>
<reference evidence="2 3" key="1">
    <citation type="journal article" date="2017" name="Nat. Commun.">
        <title>Genome assembly with in vitro proximity ligation data and whole-genome triplication in lettuce.</title>
        <authorList>
            <person name="Reyes-Chin-Wo S."/>
            <person name="Wang Z."/>
            <person name="Yang X."/>
            <person name="Kozik A."/>
            <person name="Arikit S."/>
            <person name="Song C."/>
            <person name="Xia L."/>
            <person name="Froenicke L."/>
            <person name="Lavelle D.O."/>
            <person name="Truco M.J."/>
            <person name="Xia R."/>
            <person name="Zhu S."/>
            <person name="Xu C."/>
            <person name="Xu H."/>
            <person name="Xu X."/>
            <person name="Cox K."/>
            <person name="Korf I."/>
            <person name="Meyers B.C."/>
            <person name="Michelmore R.W."/>
        </authorList>
    </citation>
    <scope>NUCLEOTIDE SEQUENCE [LARGE SCALE GENOMIC DNA]</scope>
    <source>
        <strain evidence="3">cv. Salinas</strain>
        <tissue evidence="2">Seedlings</tissue>
    </source>
</reference>
<dbReference type="Gramene" id="rna-gnl|WGS:NBSK|LSAT_4X27161_mrna">
    <property type="protein sequence ID" value="cds-PLY83770.1"/>
    <property type="gene ID" value="gene-LSAT_4X27161"/>
</dbReference>
<gene>
    <name evidence="2" type="ORF">LSAT_V11C400167000</name>
</gene>
<accession>A0A9R1XG00</accession>
<dbReference type="Pfam" id="PF07797">
    <property type="entry name" value="DUF1639"/>
    <property type="match status" value="1"/>
</dbReference>
<dbReference type="InterPro" id="IPR012438">
    <property type="entry name" value="DUF1639"/>
</dbReference>
<dbReference type="OrthoDB" id="1575897at2759"/>
<organism evidence="2 3">
    <name type="scientific">Lactuca sativa</name>
    <name type="common">Garden lettuce</name>
    <dbReference type="NCBI Taxonomy" id="4236"/>
    <lineage>
        <taxon>Eukaryota</taxon>
        <taxon>Viridiplantae</taxon>
        <taxon>Streptophyta</taxon>
        <taxon>Embryophyta</taxon>
        <taxon>Tracheophyta</taxon>
        <taxon>Spermatophyta</taxon>
        <taxon>Magnoliopsida</taxon>
        <taxon>eudicotyledons</taxon>
        <taxon>Gunneridae</taxon>
        <taxon>Pentapetalae</taxon>
        <taxon>asterids</taxon>
        <taxon>campanulids</taxon>
        <taxon>Asterales</taxon>
        <taxon>Asteraceae</taxon>
        <taxon>Cichorioideae</taxon>
        <taxon>Cichorieae</taxon>
        <taxon>Lactucinae</taxon>
        <taxon>Lactuca</taxon>
    </lineage>
</organism>
<dbReference type="EMBL" id="NBSK02000004">
    <property type="protein sequence ID" value="KAJ0208729.1"/>
    <property type="molecule type" value="Genomic_DNA"/>
</dbReference>
<feature type="compositionally biased region" description="Polar residues" evidence="1">
    <location>
        <begin position="79"/>
        <end position="96"/>
    </location>
</feature>
<comment type="caution">
    <text evidence="2">The sequence shown here is derived from an EMBL/GenBank/DDBJ whole genome shotgun (WGS) entry which is preliminary data.</text>
</comment>
<feature type="region of interest" description="Disordered" evidence="1">
    <location>
        <begin position="1"/>
        <end position="108"/>
    </location>
</feature>
<feature type="compositionally biased region" description="Basic and acidic residues" evidence="1">
    <location>
        <begin position="17"/>
        <end position="28"/>
    </location>
</feature>
<protein>
    <submittedName>
        <fullName evidence="2">Uncharacterized protein</fullName>
    </submittedName>
</protein>
<dbReference type="Proteomes" id="UP000235145">
    <property type="component" value="Unassembled WGS sequence"/>
</dbReference>
<feature type="compositionally biased region" description="Basic and acidic residues" evidence="1">
    <location>
        <begin position="98"/>
        <end position="108"/>
    </location>
</feature>
<name>A0A9R1XG00_LACSA</name>
<dbReference type="PANTHER" id="PTHR33130">
    <property type="entry name" value="PUTATIVE (DUF1639)-RELATED"/>
    <property type="match status" value="1"/>
</dbReference>
<evidence type="ECO:0000256" key="1">
    <source>
        <dbReference type="SAM" id="MobiDB-lite"/>
    </source>
</evidence>
<evidence type="ECO:0000313" key="3">
    <source>
        <dbReference type="Proteomes" id="UP000235145"/>
    </source>
</evidence>
<dbReference type="PANTHER" id="PTHR33130:SF74">
    <property type="match status" value="1"/>
</dbReference>
<proteinExistence type="predicted"/>
<keyword evidence="3" id="KW-1185">Reference proteome</keyword>
<feature type="compositionally biased region" description="Basic and acidic residues" evidence="1">
    <location>
        <begin position="59"/>
        <end position="70"/>
    </location>
</feature>
<sequence>MPTSSFNKKLHYFNMPDELKWPSKERNQRLPRGAPMRTPPISEQPRFMKHSNSSTSTEVDIKSKPAKLKEPNPAGNHGSKGSSSKVPSEGENSVSKNKMCDDPENEKPKLLITLTREEIEEDYLAMTGKKLPRNKMKRDKTMKKDLDVIFPGVSLEGRNAENLAKKY</sequence>
<dbReference type="AlphaFoldDB" id="A0A9R1XG00"/>